<dbReference type="SUPFAM" id="SSF53041">
    <property type="entry name" value="Resolvase-like"/>
    <property type="match status" value="1"/>
</dbReference>
<dbReference type="Pfam" id="PF00239">
    <property type="entry name" value="Resolvase"/>
    <property type="match status" value="1"/>
</dbReference>
<evidence type="ECO:0000259" key="7">
    <source>
        <dbReference type="PROSITE" id="PS51736"/>
    </source>
</evidence>
<feature type="active site" description="O-(5'-phospho-DNA)-serine intermediate" evidence="5 6">
    <location>
        <position position="25"/>
    </location>
</feature>
<accession>A0A1W7AEU7</accession>
<keyword evidence="8" id="KW-0614">Plasmid</keyword>
<protein>
    <submittedName>
        <fullName evidence="8">Resolvase</fullName>
    </submittedName>
</protein>
<keyword evidence="4" id="KW-0233">DNA recombination</keyword>
<dbReference type="InterPro" id="IPR006118">
    <property type="entry name" value="Recombinase_CS"/>
</dbReference>
<evidence type="ECO:0000256" key="2">
    <source>
        <dbReference type="ARBA" id="ARBA00022908"/>
    </source>
</evidence>
<keyword evidence="3" id="KW-0238">DNA-binding</keyword>
<dbReference type="PROSITE" id="PS51736">
    <property type="entry name" value="RECOMBINASES_3"/>
    <property type="match status" value="1"/>
</dbReference>
<reference evidence="8" key="1">
    <citation type="submission" date="2017-02" db="EMBL/GenBank/DDBJ databases">
        <title>Novel Multiresistance cfr-Encoding Plasmids in Linezolid-Resistant Methicillin-Resistant Staphylococcus epidermidis and Vancomycin-Resistant Enterococcus faecium (VRE): First Report of the Co-location of cfr and optrA in VRE.</title>
        <authorList>
            <person name="Lazaris A."/>
            <person name="Coleman D.C."/>
            <person name="Kearns A."/>
            <person name="Pichon B."/>
            <person name="Kinnevey P.M."/>
            <person name="O'Connell B."/>
            <person name="Brennan G.I."/>
            <person name="Shore A.C."/>
        </authorList>
    </citation>
    <scope>NUCLEOTIDE SEQUENCE</scope>
    <source>
        <strain evidence="8">F120805</strain>
        <plasmid evidence="8">unnamed</plasmid>
    </source>
</reference>
<dbReference type="GO" id="GO:0003677">
    <property type="term" value="F:DNA binding"/>
    <property type="evidence" value="ECO:0007669"/>
    <property type="project" value="UniProtKB-KW"/>
</dbReference>
<dbReference type="PANTHER" id="PTHR30461">
    <property type="entry name" value="DNA-INVERTASE FROM LAMBDOID PROPHAGE"/>
    <property type="match status" value="1"/>
</dbReference>
<comment type="similarity">
    <text evidence="1">Belongs to the site-specific recombinase resolvase family.</text>
</comment>
<dbReference type="PROSITE" id="PS00397">
    <property type="entry name" value="RECOMBINASES_1"/>
    <property type="match status" value="1"/>
</dbReference>
<evidence type="ECO:0000313" key="8">
    <source>
        <dbReference type="EMBL" id="ARQ19312.1"/>
    </source>
</evidence>
<name>A0A1W7AEU7_ENTFC</name>
<dbReference type="GO" id="GO:0000150">
    <property type="term" value="F:DNA strand exchange activity"/>
    <property type="evidence" value="ECO:0007669"/>
    <property type="project" value="InterPro"/>
</dbReference>
<dbReference type="SMART" id="SM00857">
    <property type="entry name" value="Resolvase"/>
    <property type="match status" value="1"/>
</dbReference>
<evidence type="ECO:0000256" key="6">
    <source>
        <dbReference type="PROSITE-ProRule" id="PRU10137"/>
    </source>
</evidence>
<dbReference type="PROSITE" id="PS00398">
    <property type="entry name" value="RECOMBINASES_2"/>
    <property type="match status" value="1"/>
</dbReference>
<evidence type="ECO:0000256" key="5">
    <source>
        <dbReference type="PIRSR" id="PIRSR606118-50"/>
    </source>
</evidence>
<dbReference type="InterPro" id="IPR036162">
    <property type="entry name" value="Resolvase-like_N_sf"/>
</dbReference>
<sequence>MIGYCNRENFRGWLKMAKIGYARVSSKEQNLDRQLQALQGVSKVFSDKLSGQSVERPQLQAMLNYIREGDIVVVTELDRLGRNNKELTELMNQIQIKGATLEVLNLPSMNGIEDENLRRLINSLVIELYKYQAESERKRIKERQAQGIEIAKKKGKFKGRQLKFKKNDPRLKHAFDLFLNGLSDKEVEEQTGINRRTFRRYRARYNVTVDQRKNNEKRDS</sequence>
<evidence type="ECO:0000256" key="1">
    <source>
        <dbReference type="ARBA" id="ARBA00009913"/>
    </source>
</evidence>
<gene>
    <name evidence="8" type="primary">resIP</name>
</gene>
<evidence type="ECO:0000256" key="3">
    <source>
        <dbReference type="ARBA" id="ARBA00023125"/>
    </source>
</evidence>
<dbReference type="GO" id="GO:0015074">
    <property type="term" value="P:DNA integration"/>
    <property type="evidence" value="ECO:0007669"/>
    <property type="project" value="UniProtKB-KW"/>
</dbReference>
<geneLocation type="plasmid" evidence="8">
    <name>unnamed</name>
</geneLocation>
<dbReference type="InterPro" id="IPR006119">
    <property type="entry name" value="Resolv_N"/>
</dbReference>
<dbReference type="InterPro" id="IPR050639">
    <property type="entry name" value="SSR_resolvase"/>
</dbReference>
<dbReference type="EMBL" id="KY579372">
    <property type="protein sequence ID" value="ARQ19312.1"/>
    <property type="molecule type" value="Genomic_DNA"/>
</dbReference>
<dbReference type="Gene3D" id="3.40.50.1390">
    <property type="entry name" value="Resolvase, N-terminal catalytic domain"/>
    <property type="match status" value="1"/>
</dbReference>
<organism evidence="8">
    <name type="scientific">Enterococcus faecium</name>
    <name type="common">Streptococcus faecium</name>
    <dbReference type="NCBI Taxonomy" id="1352"/>
    <lineage>
        <taxon>Bacteria</taxon>
        <taxon>Bacillati</taxon>
        <taxon>Bacillota</taxon>
        <taxon>Bacilli</taxon>
        <taxon>Lactobacillales</taxon>
        <taxon>Enterococcaceae</taxon>
        <taxon>Enterococcus</taxon>
    </lineage>
</organism>
<feature type="domain" description="Resolvase/invertase-type recombinase catalytic" evidence="7">
    <location>
        <begin position="17"/>
        <end position="155"/>
    </location>
</feature>
<keyword evidence="2" id="KW-0229">DNA integration</keyword>
<proteinExistence type="inferred from homology"/>
<evidence type="ECO:0000256" key="4">
    <source>
        <dbReference type="ARBA" id="ARBA00023172"/>
    </source>
</evidence>
<dbReference type="CDD" id="cd03768">
    <property type="entry name" value="SR_ResInv"/>
    <property type="match status" value="1"/>
</dbReference>
<dbReference type="AlphaFoldDB" id="A0A1W7AEU7"/>
<dbReference type="PANTHER" id="PTHR30461:SF26">
    <property type="entry name" value="RESOLVASE HOMOLOG YNEB"/>
    <property type="match status" value="1"/>
</dbReference>